<dbReference type="AlphaFoldDB" id="A0A9Q1G9W5"/>
<gene>
    <name evidence="1" type="ORF">SKAU_G00003770</name>
</gene>
<reference evidence="1" key="1">
    <citation type="journal article" date="2023" name="Science">
        <title>Genome structures resolve the early diversification of teleost fishes.</title>
        <authorList>
            <person name="Parey E."/>
            <person name="Louis A."/>
            <person name="Montfort J."/>
            <person name="Bouchez O."/>
            <person name="Roques C."/>
            <person name="Iampietro C."/>
            <person name="Lluch J."/>
            <person name="Castinel A."/>
            <person name="Donnadieu C."/>
            <person name="Desvignes T."/>
            <person name="Floi Bucao C."/>
            <person name="Jouanno E."/>
            <person name="Wen M."/>
            <person name="Mejri S."/>
            <person name="Dirks R."/>
            <person name="Jansen H."/>
            <person name="Henkel C."/>
            <person name="Chen W.J."/>
            <person name="Zahm M."/>
            <person name="Cabau C."/>
            <person name="Klopp C."/>
            <person name="Thompson A.W."/>
            <person name="Robinson-Rechavi M."/>
            <person name="Braasch I."/>
            <person name="Lecointre G."/>
            <person name="Bobe J."/>
            <person name="Postlethwait J.H."/>
            <person name="Berthelot C."/>
            <person name="Roest Crollius H."/>
            <person name="Guiguen Y."/>
        </authorList>
    </citation>
    <scope>NUCLEOTIDE SEQUENCE</scope>
    <source>
        <strain evidence="1">WJC10195</strain>
    </source>
</reference>
<accession>A0A9Q1G9W5</accession>
<protein>
    <submittedName>
        <fullName evidence="1">Uncharacterized protein</fullName>
    </submittedName>
</protein>
<evidence type="ECO:0000313" key="2">
    <source>
        <dbReference type="Proteomes" id="UP001152622"/>
    </source>
</evidence>
<name>A0A9Q1G9W5_SYNKA</name>
<dbReference type="EMBL" id="JAINUF010000001">
    <property type="protein sequence ID" value="KAJ8379599.1"/>
    <property type="molecule type" value="Genomic_DNA"/>
</dbReference>
<dbReference type="Proteomes" id="UP001152622">
    <property type="component" value="Chromosome 1"/>
</dbReference>
<keyword evidence="2" id="KW-1185">Reference proteome</keyword>
<evidence type="ECO:0000313" key="1">
    <source>
        <dbReference type="EMBL" id="KAJ8379599.1"/>
    </source>
</evidence>
<organism evidence="1 2">
    <name type="scientific">Synaphobranchus kaupii</name>
    <name type="common">Kaup's arrowtooth eel</name>
    <dbReference type="NCBI Taxonomy" id="118154"/>
    <lineage>
        <taxon>Eukaryota</taxon>
        <taxon>Metazoa</taxon>
        <taxon>Chordata</taxon>
        <taxon>Craniata</taxon>
        <taxon>Vertebrata</taxon>
        <taxon>Euteleostomi</taxon>
        <taxon>Actinopterygii</taxon>
        <taxon>Neopterygii</taxon>
        <taxon>Teleostei</taxon>
        <taxon>Anguilliformes</taxon>
        <taxon>Synaphobranchidae</taxon>
        <taxon>Synaphobranchus</taxon>
    </lineage>
</organism>
<comment type="caution">
    <text evidence="1">The sequence shown here is derived from an EMBL/GenBank/DDBJ whole genome shotgun (WGS) entry which is preliminary data.</text>
</comment>
<sequence length="77" mass="8790">MERFMAAWVRSLSAEPCHRATVTDWTPLCAEETNGTPFLARDPARELSHSNRLRGKQPGYLTKPCSFLTVGEIWQIR</sequence>
<proteinExistence type="predicted"/>